<gene>
    <name evidence="7" type="ORF">M0R45_000266</name>
</gene>
<dbReference type="PANTHER" id="PTHR12933:SF0">
    <property type="entry name" value="U3 SMALL NUCLEOLAR RNA-ASSOCIATED PROTEIN 25 HOMOLOG"/>
    <property type="match status" value="1"/>
</dbReference>
<name>A0AAW1VLC6_RUBAR</name>
<protein>
    <recommendedName>
        <fullName evidence="9">U3 small nucleolar RNA-associated protein 25</fullName>
    </recommendedName>
</protein>
<dbReference type="EMBL" id="JBEDUW010000148">
    <property type="protein sequence ID" value="KAK9905331.1"/>
    <property type="molecule type" value="Genomic_DNA"/>
</dbReference>
<evidence type="ECO:0000256" key="1">
    <source>
        <dbReference type="ARBA" id="ARBA00004604"/>
    </source>
</evidence>
<dbReference type="Proteomes" id="UP001457282">
    <property type="component" value="Unassembled WGS sequence"/>
</dbReference>
<accession>A0AAW1VLC6</accession>
<keyword evidence="3" id="KW-0539">Nucleus</keyword>
<evidence type="ECO:0000256" key="2">
    <source>
        <dbReference type="ARBA" id="ARBA00009223"/>
    </source>
</evidence>
<organism evidence="7 8">
    <name type="scientific">Rubus argutus</name>
    <name type="common">Southern blackberry</name>
    <dbReference type="NCBI Taxonomy" id="59490"/>
    <lineage>
        <taxon>Eukaryota</taxon>
        <taxon>Viridiplantae</taxon>
        <taxon>Streptophyta</taxon>
        <taxon>Embryophyta</taxon>
        <taxon>Tracheophyta</taxon>
        <taxon>Spermatophyta</taxon>
        <taxon>Magnoliopsida</taxon>
        <taxon>eudicotyledons</taxon>
        <taxon>Gunneridae</taxon>
        <taxon>Pentapetalae</taxon>
        <taxon>rosids</taxon>
        <taxon>fabids</taxon>
        <taxon>Rosales</taxon>
        <taxon>Rosaceae</taxon>
        <taxon>Rosoideae</taxon>
        <taxon>Rosoideae incertae sedis</taxon>
        <taxon>Rubus</taxon>
    </lineage>
</organism>
<evidence type="ECO:0000256" key="3">
    <source>
        <dbReference type="ARBA" id="ARBA00023242"/>
    </source>
</evidence>
<dbReference type="GO" id="GO:0032040">
    <property type="term" value="C:small-subunit processome"/>
    <property type="evidence" value="ECO:0007669"/>
    <property type="project" value="TreeGrafter"/>
</dbReference>
<sequence>MGKQSAQNPGSRKRKMPNKFHTGRKSHRVEEEKVAASPSSTSSGMGLLKDESNGGASEEEISYKEPSMYDKLLMALGSSSQSVAAAYKQRKRQEEGKSDSDSDSEEEDEDDGTESLNLGIHSQSAVDASNYLSSFDRQLEHKLTEAEVESLSKKKWTYKWDVPAGMSKGKWAGTGECFINDVNPDSGYDLKQKLYKHWLDIYNTSGGNDFHSSRQRLFFSLFNSYRDVLHCNKKPFYHGGSEEDSSVMDAYIMHCLNHVFRTRDLVMKNDAKVAKYQENAKNEILTDDSLRDHGFTRPKPMTEESQKWGIFANYIGYPYNLGVDPTANCSIALRVVKRIIQLTPSAHKVNVDHMDRFSRDFGSEEVLDNEDEGEIPPNVKPHKSSKPGDFQVLFGGNSKDDFMVGIKFTKKSIKLYSDFYSSDMIVASAVGLLKKIDEAKINKEKDVDYLSSIEVISRSNIDHADVITMQNWDFLKSVVEQLNHQPSQQHGTDIMRIRPWYLDGHASFYRQTIVLSYYSNPDINNLFNKLCTNYHGKVKLVHEYKGVLPKVVCQVRQIFQRFEGDAIENIDDARFEHFATKVFPKIKNSVECGIMIFISSYFEYVRVRNFLKSQNASFCLLHEYAEQKDISRARVWFFEGKRKIMLYTERAHFYHRYKIRGIQNLIVYSLPERKEFYPEVVNMVDGSHDMACTVLFSPFDLLRLERIVGTAPAKRMVSSKMSLFSFA</sequence>
<dbReference type="GO" id="GO:0000462">
    <property type="term" value="P:maturation of SSU-rRNA from tricistronic rRNA transcript (SSU-rRNA, 5.8S rRNA, LSU-rRNA)"/>
    <property type="evidence" value="ECO:0007669"/>
    <property type="project" value="TreeGrafter"/>
</dbReference>
<feature type="region of interest" description="Disordered" evidence="4">
    <location>
        <begin position="1"/>
        <end position="63"/>
    </location>
</feature>
<dbReference type="InterPro" id="IPR010678">
    <property type="entry name" value="UTP25"/>
</dbReference>
<feature type="domain" description="UTP25 NTP hydrolase-like" evidence="6">
    <location>
        <begin position="225"/>
        <end position="299"/>
    </location>
</feature>
<feature type="compositionally biased region" description="Basic residues" evidence="4">
    <location>
        <begin position="11"/>
        <end position="27"/>
    </location>
</feature>
<evidence type="ECO:0000259" key="6">
    <source>
        <dbReference type="Pfam" id="PF22916"/>
    </source>
</evidence>
<feature type="region of interest" description="Disordered" evidence="4">
    <location>
        <begin position="366"/>
        <end position="386"/>
    </location>
</feature>
<feature type="compositionally biased region" description="Acidic residues" evidence="4">
    <location>
        <begin position="101"/>
        <end position="113"/>
    </location>
</feature>
<dbReference type="GO" id="GO:0019843">
    <property type="term" value="F:rRNA binding"/>
    <property type="evidence" value="ECO:0007669"/>
    <property type="project" value="TreeGrafter"/>
</dbReference>
<dbReference type="PANTHER" id="PTHR12933">
    <property type="entry name" value="ORF PROTEIN-RELATED"/>
    <property type="match status" value="1"/>
</dbReference>
<evidence type="ECO:0000313" key="8">
    <source>
        <dbReference type="Proteomes" id="UP001457282"/>
    </source>
</evidence>
<feature type="region of interest" description="Disordered" evidence="4">
    <location>
        <begin position="80"/>
        <end position="117"/>
    </location>
</feature>
<dbReference type="InterPro" id="IPR053940">
    <property type="entry name" value="UTP25_NTPase-like"/>
</dbReference>
<evidence type="ECO:0000313" key="7">
    <source>
        <dbReference type="EMBL" id="KAK9905331.1"/>
    </source>
</evidence>
<feature type="domain" description="UTP25 C-terminal" evidence="5">
    <location>
        <begin position="549"/>
        <end position="726"/>
    </location>
</feature>
<evidence type="ECO:0000256" key="4">
    <source>
        <dbReference type="SAM" id="MobiDB-lite"/>
    </source>
</evidence>
<dbReference type="Pfam" id="PF22916">
    <property type="entry name" value="UTP25_NTPase-like"/>
    <property type="match status" value="2"/>
</dbReference>
<feature type="compositionally biased region" description="Polar residues" evidence="4">
    <location>
        <begin position="1"/>
        <end position="10"/>
    </location>
</feature>
<comment type="similarity">
    <text evidence="2">Belongs to the UTP25 family.</text>
</comment>
<comment type="subcellular location">
    <subcellularLocation>
        <location evidence="1">Nucleus</location>
        <location evidence="1">Nucleolus</location>
    </subcellularLocation>
</comment>
<dbReference type="Pfam" id="PF06862">
    <property type="entry name" value="Utp25_C"/>
    <property type="match status" value="1"/>
</dbReference>
<feature type="domain" description="UTP25 NTP hydrolase-like" evidence="6">
    <location>
        <begin position="330"/>
        <end position="538"/>
    </location>
</feature>
<keyword evidence="8" id="KW-1185">Reference proteome</keyword>
<reference evidence="7 8" key="1">
    <citation type="journal article" date="2023" name="G3 (Bethesda)">
        <title>A chromosome-length genome assembly and annotation of blackberry (Rubus argutus, cv. 'Hillquist').</title>
        <authorList>
            <person name="Bruna T."/>
            <person name="Aryal R."/>
            <person name="Dudchenko O."/>
            <person name="Sargent D.J."/>
            <person name="Mead D."/>
            <person name="Buti M."/>
            <person name="Cavallini A."/>
            <person name="Hytonen T."/>
            <person name="Andres J."/>
            <person name="Pham M."/>
            <person name="Weisz D."/>
            <person name="Mascagni F."/>
            <person name="Usai G."/>
            <person name="Natali L."/>
            <person name="Bassil N."/>
            <person name="Fernandez G.E."/>
            <person name="Lomsadze A."/>
            <person name="Armour M."/>
            <person name="Olukolu B."/>
            <person name="Poorten T."/>
            <person name="Britton C."/>
            <person name="Davik J."/>
            <person name="Ashrafi H."/>
            <person name="Aiden E.L."/>
            <person name="Borodovsky M."/>
            <person name="Worthington M."/>
        </authorList>
    </citation>
    <scope>NUCLEOTIDE SEQUENCE [LARGE SCALE GENOMIC DNA]</scope>
    <source>
        <strain evidence="7">PI 553951</strain>
    </source>
</reference>
<comment type="caution">
    <text evidence="7">The sequence shown here is derived from an EMBL/GenBank/DDBJ whole genome shotgun (WGS) entry which is preliminary data.</text>
</comment>
<dbReference type="InterPro" id="IPR053939">
    <property type="entry name" value="UTP25_C"/>
</dbReference>
<dbReference type="AlphaFoldDB" id="A0AAW1VLC6"/>
<dbReference type="GO" id="GO:0034511">
    <property type="term" value="F:U3 snoRNA binding"/>
    <property type="evidence" value="ECO:0007669"/>
    <property type="project" value="InterPro"/>
</dbReference>
<evidence type="ECO:0000259" key="5">
    <source>
        <dbReference type="Pfam" id="PF06862"/>
    </source>
</evidence>
<proteinExistence type="inferred from homology"/>
<evidence type="ECO:0008006" key="9">
    <source>
        <dbReference type="Google" id="ProtNLM"/>
    </source>
</evidence>